<evidence type="ECO:0000313" key="3">
    <source>
        <dbReference type="Proteomes" id="UP000280668"/>
    </source>
</evidence>
<protein>
    <submittedName>
        <fullName evidence="2">Pimeloyl-ACP methyl ester carboxylesterase</fullName>
    </submittedName>
</protein>
<dbReference type="EMBL" id="RKHK01000001">
    <property type="protein sequence ID" value="ROR72378.1"/>
    <property type="molecule type" value="Genomic_DNA"/>
</dbReference>
<reference evidence="2 3" key="1">
    <citation type="submission" date="2018-11" db="EMBL/GenBank/DDBJ databases">
        <title>Sequencing the genomes of 1000 actinobacteria strains.</title>
        <authorList>
            <person name="Klenk H.-P."/>
        </authorList>
    </citation>
    <scope>NUCLEOTIDE SEQUENCE [LARGE SCALE GENOMIC DNA]</scope>
    <source>
        <strain evidence="2 3">DSM 11294</strain>
    </source>
</reference>
<proteinExistence type="predicted"/>
<keyword evidence="3" id="KW-1185">Reference proteome</keyword>
<feature type="domain" description="AB hydrolase-1" evidence="1">
    <location>
        <begin position="78"/>
        <end position="302"/>
    </location>
</feature>
<dbReference type="Gene3D" id="3.40.50.1820">
    <property type="entry name" value="alpha/beta hydrolase"/>
    <property type="match status" value="1"/>
</dbReference>
<accession>A0A3N2BAZ6</accession>
<dbReference type="Pfam" id="PF12697">
    <property type="entry name" value="Abhydrolase_6"/>
    <property type="match status" value="1"/>
</dbReference>
<dbReference type="Proteomes" id="UP000280668">
    <property type="component" value="Unassembled WGS sequence"/>
</dbReference>
<dbReference type="GO" id="GO:0016020">
    <property type="term" value="C:membrane"/>
    <property type="evidence" value="ECO:0007669"/>
    <property type="project" value="TreeGrafter"/>
</dbReference>
<dbReference type="SUPFAM" id="SSF53474">
    <property type="entry name" value="alpha/beta-Hydrolases"/>
    <property type="match status" value="1"/>
</dbReference>
<dbReference type="AlphaFoldDB" id="A0A3N2BAZ6"/>
<sequence>MLPATVGLVAGALIFASSAPVGHFRSAAGQTEYLAAYERAIAEGPEVSERLSFETEYGVVRVLRYDATDPGRAEADPLVLLPGTQSGAPMWADNIHSLQATQPVYVLDLLGQPGRSIQSRPIERHEDDARWLAQVLEQLPGDPVVMGHSLGGWIAANLAVHQPEAVSRVIVVDPVMTFGDLSLGAVARSLPASVSWFPQSWREDFASWTANDAPVEDEPIAEMIEAGMQHFALGSPAPTRFDDEQLQEIDIPMLVIMAGQSRMHDSAEAAANAERLLTHGTVVTYDGASHAITGEEPASIAEEVAAFMDN</sequence>
<dbReference type="InterPro" id="IPR029058">
    <property type="entry name" value="AB_hydrolase_fold"/>
</dbReference>
<dbReference type="InterPro" id="IPR000073">
    <property type="entry name" value="AB_hydrolase_1"/>
</dbReference>
<organism evidence="2 3">
    <name type="scientific">Bogoriella caseilytica</name>
    <dbReference type="NCBI Taxonomy" id="56055"/>
    <lineage>
        <taxon>Bacteria</taxon>
        <taxon>Bacillati</taxon>
        <taxon>Actinomycetota</taxon>
        <taxon>Actinomycetes</taxon>
        <taxon>Micrococcales</taxon>
        <taxon>Bogoriellaceae</taxon>
        <taxon>Bogoriella</taxon>
    </lineage>
</organism>
<dbReference type="PANTHER" id="PTHR43798">
    <property type="entry name" value="MONOACYLGLYCEROL LIPASE"/>
    <property type="match status" value="1"/>
</dbReference>
<name>A0A3N2BAZ6_9MICO</name>
<dbReference type="PANTHER" id="PTHR43798:SF33">
    <property type="entry name" value="HYDROLASE, PUTATIVE (AFU_ORTHOLOGUE AFUA_2G14860)-RELATED"/>
    <property type="match status" value="1"/>
</dbReference>
<evidence type="ECO:0000259" key="1">
    <source>
        <dbReference type="Pfam" id="PF12697"/>
    </source>
</evidence>
<dbReference type="RefSeq" id="WP_245990855.1">
    <property type="nucleotide sequence ID" value="NZ_RKHK01000001.1"/>
</dbReference>
<gene>
    <name evidence="2" type="ORF">EDD31_0729</name>
</gene>
<comment type="caution">
    <text evidence="2">The sequence shown here is derived from an EMBL/GenBank/DDBJ whole genome shotgun (WGS) entry which is preliminary data.</text>
</comment>
<dbReference type="InterPro" id="IPR050266">
    <property type="entry name" value="AB_hydrolase_sf"/>
</dbReference>
<dbReference type="GO" id="GO:0003824">
    <property type="term" value="F:catalytic activity"/>
    <property type="evidence" value="ECO:0007669"/>
    <property type="project" value="UniProtKB-ARBA"/>
</dbReference>
<evidence type="ECO:0000313" key="2">
    <source>
        <dbReference type="EMBL" id="ROR72378.1"/>
    </source>
</evidence>